<feature type="transmembrane region" description="Helical" evidence="7">
    <location>
        <begin position="91"/>
        <end position="118"/>
    </location>
</feature>
<evidence type="ECO:0000256" key="6">
    <source>
        <dbReference type="ARBA" id="ARBA00023136"/>
    </source>
</evidence>
<comment type="subcellular location">
    <subcellularLocation>
        <location evidence="1">Cell membrane</location>
        <topology evidence="1">Multi-pass membrane protein</topology>
    </subcellularLocation>
</comment>
<accession>A0A0H2KNX9</accession>
<reference evidence="9 10" key="1">
    <citation type="submission" date="2014-05" db="EMBL/GenBank/DDBJ databases">
        <title>Cellulosimicrobium funkei U11 genome.</title>
        <authorList>
            <person name="Hu C."/>
            <person name="Gong Y."/>
            <person name="Wan W."/>
            <person name="Jiang M."/>
        </authorList>
    </citation>
    <scope>NUCLEOTIDE SEQUENCE [LARGE SCALE GENOMIC DNA]</scope>
    <source>
        <strain evidence="9 10">U11</strain>
    </source>
</reference>
<comment type="caution">
    <text evidence="9">The sequence shown here is derived from an EMBL/GenBank/DDBJ whole genome shotgun (WGS) entry which is preliminary data.</text>
</comment>
<dbReference type="SUPFAM" id="SSF103473">
    <property type="entry name" value="MFS general substrate transporter"/>
    <property type="match status" value="1"/>
</dbReference>
<feature type="transmembrane region" description="Helical" evidence="7">
    <location>
        <begin position="227"/>
        <end position="247"/>
    </location>
</feature>
<evidence type="ECO:0000256" key="2">
    <source>
        <dbReference type="ARBA" id="ARBA00022448"/>
    </source>
</evidence>
<sequence length="412" mass="43568">MSRLGEIVVPRRMGTGFRWLLSSSWTSNVGDGIALAAAPLLVASQTDSAFLVALAALLQQLPWLLFGLWAGALADRLDRRVVVMVANALRALVVVALCVVIATGHVSIGVVLAVTFLYGVAEVFADSASQTLLPMLVEPRDLGTGNARLQAGFLTANQLLGPPIGAFLFALGTVWPFVVQVVCVALAVVLVGRITMQPGGVRETQTHVRQDIAEGVRWILGNAPVRTLALVILAFNVTWAAPWGVLVKYALDHLDMGEVGFGLLTTASAVGGVIGIASFGWLERHLRLSTIMRVCLSLEVVMHLALALTTTGWVALAIMVVFGAYAFVWGTVSNTIRQRAVPTEFQGRVGSVYMVCVFGGSVVGQALGGILAQTWGITAPFWFAFVGAGVTLALVWRQLGHVAHAGEVPAAD</sequence>
<keyword evidence="3" id="KW-1003">Cell membrane</keyword>
<dbReference type="CDD" id="cd06173">
    <property type="entry name" value="MFS_MefA_like"/>
    <property type="match status" value="1"/>
</dbReference>
<evidence type="ECO:0000313" key="9">
    <source>
        <dbReference type="EMBL" id="KLN33529.1"/>
    </source>
</evidence>
<evidence type="ECO:0000259" key="8">
    <source>
        <dbReference type="PROSITE" id="PS50850"/>
    </source>
</evidence>
<feature type="transmembrane region" description="Helical" evidence="7">
    <location>
        <begin position="314"/>
        <end position="332"/>
    </location>
</feature>
<feature type="transmembrane region" description="Helical" evidence="7">
    <location>
        <begin position="48"/>
        <end position="70"/>
    </location>
</feature>
<dbReference type="PATRIC" id="fig|264251.5.peg.3446"/>
<feature type="transmembrane region" description="Helical" evidence="7">
    <location>
        <begin position="352"/>
        <end position="371"/>
    </location>
</feature>
<dbReference type="Pfam" id="PF05977">
    <property type="entry name" value="MFS_3"/>
    <property type="match status" value="1"/>
</dbReference>
<feature type="domain" description="Major facilitator superfamily (MFS) profile" evidence="8">
    <location>
        <begin position="1"/>
        <end position="403"/>
    </location>
</feature>
<dbReference type="InterPro" id="IPR036259">
    <property type="entry name" value="MFS_trans_sf"/>
</dbReference>
<evidence type="ECO:0000256" key="1">
    <source>
        <dbReference type="ARBA" id="ARBA00004651"/>
    </source>
</evidence>
<dbReference type="PANTHER" id="PTHR23513:SF6">
    <property type="entry name" value="MAJOR FACILITATOR SUPERFAMILY ASSOCIATED DOMAIN-CONTAINING PROTEIN"/>
    <property type="match status" value="1"/>
</dbReference>
<dbReference type="GO" id="GO:0022857">
    <property type="term" value="F:transmembrane transporter activity"/>
    <property type="evidence" value="ECO:0007669"/>
    <property type="project" value="InterPro"/>
</dbReference>
<gene>
    <name evidence="9" type="ORF">FB00_16975</name>
</gene>
<dbReference type="Proteomes" id="UP000035265">
    <property type="component" value="Unassembled WGS sequence"/>
</dbReference>
<dbReference type="Gene3D" id="1.20.1250.20">
    <property type="entry name" value="MFS general substrate transporter like domains"/>
    <property type="match status" value="1"/>
</dbReference>
<feature type="transmembrane region" description="Helical" evidence="7">
    <location>
        <begin position="164"/>
        <end position="192"/>
    </location>
</feature>
<evidence type="ECO:0000313" key="10">
    <source>
        <dbReference type="Proteomes" id="UP000035265"/>
    </source>
</evidence>
<organism evidence="9 10">
    <name type="scientific">Cellulosimicrobium funkei</name>
    <dbReference type="NCBI Taxonomy" id="264251"/>
    <lineage>
        <taxon>Bacteria</taxon>
        <taxon>Bacillati</taxon>
        <taxon>Actinomycetota</taxon>
        <taxon>Actinomycetes</taxon>
        <taxon>Micrococcales</taxon>
        <taxon>Promicromonosporaceae</taxon>
        <taxon>Cellulosimicrobium</taxon>
    </lineage>
</organism>
<keyword evidence="5 7" id="KW-1133">Transmembrane helix</keyword>
<feature type="transmembrane region" description="Helical" evidence="7">
    <location>
        <begin position="377"/>
        <end position="396"/>
    </location>
</feature>
<keyword evidence="2" id="KW-0813">Transport</keyword>
<dbReference type="InterPro" id="IPR010290">
    <property type="entry name" value="TM_effector"/>
</dbReference>
<name>A0A0H2KNX9_9MICO</name>
<keyword evidence="6 7" id="KW-0472">Membrane</keyword>
<dbReference type="GO" id="GO:0005886">
    <property type="term" value="C:plasma membrane"/>
    <property type="evidence" value="ECO:0007669"/>
    <property type="project" value="UniProtKB-SubCell"/>
</dbReference>
<keyword evidence="4 7" id="KW-0812">Transmembrane</keyword>
<feature type="transmembrane region" description="Helical" evidence="7">
    <location>
        <begin position="20"/>
        <end position="42"/>
    </location>
</feature>
<dbReference type="PANTHER" id="PTHR23513">
    <property type="entry name" value="INTEGRAL MEMBRANE EFFLUX PROTEIN-RELATED"/>
    <property type="match status" value="1"/>
</dbReference>
<proteinExistence type="predicted"/>
<evidence type="ECO:0000256" key="5">
    <source>
        <dbReference type="ARBA" id="ARBA00022989"/>
    </source>
</evidence>
<dbReference type="PROSITE" id="PS50850">
    <property type="entry name" value="MFS"/>
    <property type="match status" value="1"/>
</dbReference>
<evidence type="ECO:0000256" key="3">
    <source>
        <dbReference type="ARBA" id="ARBA00022475"/>
    </source>
</evidence>
<dbReference type="STRING" id="264251.FB00_16975"/>
<keyword evidence="10" id="KW-1185">Reference proteome</keyword>
<dbReference type="EMBL" id="JNBQ01000031">
    <property type="protein sequence ID" value="KLN33529.1"/>
    <property type="molecule type" value="Genomic_DNA"/>
</dbReference>
<evidence type="ECO:0000256" key="7">
    <source>
        <dbReference type="SAM" id="Phobius"/>
    </source>
</evidence>
<protein>
    <submittedName>
        <fullName evidence="9">Antibiotic transporter</fullName>
    </submittedName>
</protein>
<dbReference type="InterPro" id="IPR020846">
    <property type="entry name" value="MFS_dom"/>
</dbReference>
<evidence type="ECO:0000256" key="4">
    <source>
        <dbReference type="ARBA" id="ARBA00022692"/>
    </source>
</evidence>
<feature type="transmembrane region" description="Helical" evidence="7">
    <location>
        <begin position="259"/>
        <end position="279"/>
    </location>
</feature>
<dbReference type="AlphaFoldDB" id="A0A0H2KNX9"/>